<evidence type="ECO:0000313" key="2">
    <source>
        <dbReference type="EMBL" id="KDR10842.1"/>
    </source>
</evidence>
<dbReference type="OrthoDB" id="8186973at2759"/>
<dbReference type="OMA" id="HETANVT"/>
<dbReference type="AlphaFoldDB" id="A0A067QXH5"/>
<dbReference type="eggNOG" id="ENOG502SCEV">
    <property type="taxonomic scope" value="Eukaryota"/>
</dbReference>
<sequence length="96" mass="10312">MGILHKSIVYTAISLAIISLLIDEVDARRKILQGRKTITRTYYKANAVPAWGIVVIVACSMIIVGGILYAVMKKIILGSSSSSSGGATTYHNDDEV</sequence>
<proteinExistence type="predicted"/>
<evidence type="ECO:0000313" key="3">
    <source>
        <dbReference type="Proteomes" id="UP000027135"/>
    </source>
</evidence>
<keyword evidence="1" id="KW-0812">Transmembrane</keyword>
<keyword evidence="1" id="KW-1133">Transmembrane helix</keyword>
<name>A0A067QXH5_ZOONE</name>
<keyword evidence="1" id="KW-0472">Membrane</keyword>
<keyword evidence="3" id="KW-1185">Reference proteome</keyword>
<evidence type="ECO:0000256" key="1">
    <source>
        <dbReference type="SAM" id="Phobius"/>
    </source>
</evidence>
<dbReference type="InParanoid" id="A0A067QXH5"/>
<feature type="transmembrane region" description="Helical" evidence="1">
    <location>
        <begin position="51"/>
        <end position="72"/>
    </location>
</feature>
<accession>A0A067QXH5</accession>
<protein>
    <submittedName>
        <fullName evidence="2">Uncharacterized protein</fullName>
    </submittedName>
</protein>
<dbReference type="Proteomes" id="UP000027135">
    <property type="component" value="Unassembled WGS sequence"/>
</dbReference>
<dbReference type="EMBL" id="KK853134">
    <property type="protein sequence ID" value="KDR10842.1"/>
    <property type="molecule type" value="Genomic_DNA"/>
</dbReference>
<reference evidence="2 3" key="1">
    <citation type="journal article" date="2014" name="Nat. Commun.">
        <title>Molecular traces of alternative social organization in a termite genome.</title>
        <authorList>
            <person name="Terrapon N."/>
            <person name="Li C."/>
            <person name="Robertson H.M."/>
            <person name="Ji L."/>
            <person name="Meng X."/>
            <person name="Booth W."/>
            <person name="Chen Z."/>
            <person name="Childers C.P."/>
            <person name="Glastad K.M."/>
            <person name="Gokhale K."/>
            <person name="Gowin J."/>
            <person name="Gronenberg W."/>
            <person name="Hermansen R.A."/>
            <person name="Hu H."/>
            <person name="Hunt B.G."/>
            <person name="Huylmans A.K."/>
            <person name="Khalil S.M."/>
            <person name="Mitchell R.D."/>
            <person name="Munoz-Torres M.C."/>
            <person name="Mustard J.A."/>
            <person name="Pan H."/>
            <person name="Reese J.T."/>
            <person name="Scharf M.E."/>
            <person name="Sun F."/>
            <person name="Vogel H."/>
            <person name="Xiao J."/>
            <person name="Yang W."/>
            <person name="Yang Z."/>
            <person name="Yang Z."/>
            <person name="Zhou J."/>
            <person name="Zhu J."/>
            <person name="Brent C.S."/>
            <person name="Elsik C.G."/>
            <person name="Goodisman M.A."/>
            <person name="Liberles D.A."/>
            <person name="Roe R.M."/>
            <person name="Vargo E.L."/>
            <person name="Vilcinskas A."/>
            <person name="Wang J."/>
            <person name="Bornberg-Bauer E."/>
            <person name="Korb J."/>
            <person name="Zhang G."/>
            <person name="Liebig J."/>
        </authorList>
    </citation>
    <scope>NUCLEOTIDE SEQUENCE [LARGE SCALE GENOMIC DNA]</scope>
    <source>
        <tissue evidence="2">Whole organism</tissue>
    </source>
</reference>
<gene>
    <name evidence="2" type="ORF">L798_14824</name>
</gene>
<organism evidence="2 3">
    <name type="scientific">Zootermopsis nevadensis</name>
    <name type="common">Dampwood termite</name>
    <dbReference type="NCBI Taxonomy" id="136037"/>
    <lineage>
        <taxon>Eukaryota</taxon>
        <taxon>Metazoa</taxon>
        <taxon>Ecdysozoa</taxon>
        <taxon>Arthropoda</taxon>
        <taxon>Hexapoda</taxon>
        <taxon>Insecta</taxon>
        <taxon>Pterygota</taxon>
        <taxon>Neoptera</taxon>
        <taxon>Polyneoptera</taxon>
        <taxon>Dictyoptera</taxon>
        <taxon>Blattodea</taxon>
        <taxon>Blattoidea</taxon>
        <taxon>Termitoidae</taxon>
        <taxon>Termopsidae</taxon>
        <taxon>Zootermopsis</taxon>
    </lineage>
</organism>
<dbReference type="STRING" id="136037.A0A067QXH5"/>